<dbReference type="Proteomes" id="UP000429607">
    <property type="component" value="Unassembled WGS sequence"/>
</dbReference>
<feature type="signal peptide" evidence="1">
    <location>
        <begin position="1"/>
        <end position="21"/>
    </location>
</feature>
<dbReference type="EMBL" id="QXFV01000138">
    <property type="protein sequence ID" value="KAE9048996.1"/>
    <property type="molecule type" value="Genomic_DNA"/>
</dbReference>
<reference evidence="4 5" key="1">
    <citation type="submission" date="2018-09" db="EMBL/GenBank/DDBJ databases">
        <title>Genomic investigation of the strawberry pathogen Phytophthora fragariae indicates pathogenicity is determined by transcriptional variation in three key races.</title>
        <authorList>
            <person name="Adams T.M."/>
            <person name="Armitage A.D."/>
            <person name="Sobczyk M.K."/>
            <person name="Bates H.J."/>
            <person name="Dunwell J.M."/>
            <person name="Nellist C.F."/>
            <person name="Harrison R.J."/>
        </authorList>
    </citation>
    <scope>NUCLEOTIDE SEQUENCE [LARGE SCALE GENOMIC DNA]</scope>
    <source>
        <strain evidence="3 4">SCRP249</strain>
        <strain evidence="2 5">SCRP324</strain>
    </source>
</reference>
<dbReference type="AlphaFoldDB" id="A0A6A3MK13"/>
<gene>
    <name evidence="3" type="ORF">PR001_g3635</name>
    <name evidence="2" type="ORF">PR002_g9485</name>
</gene>
<evidence type="ECO:0000313" key="2">
    <source>
        <dbReference type="EMBL" id="KAE9031852.1"/>
    </source>
</evidence>
<dbReference type="Proteomes" id="UP000435112">
    <property type="component" value="Unassembled WGS sequence"/>
</dbReference>
<evidence type="ECO:0000256" key="1">
    <source>
        <dbReference type="SAM" id="SignalP"/>
    </source>
</evidence>
<sequence length="67" mass="6884">MASTTLEGAFLLWVTSSWIFGWPEARLGAGFVAGEMLATDSCPPPCDFSTGDGIGTSVALTASRLGT</sequence>
<proteinExistence type="predicted"/>
<dbReference type="EMBL" id="QXFU01000508">
    <property type="protein sequence ID" value="KAE9031852.1"/>
    <property type="molecule type" value="Genomic_DNA"/>
</dbReference>
<accession>A0A6A3MK13</accession>
<evidence type="ECO:0008006" key="6">
    <source>
        <dbReference type="Google" id="ProtNLM"/>
    </source>
</evidence>
<evidence type="ECO:0000313" key="4">
    <source>
        <dbReference type="Proteomes" id="UP000429607"/>
    </source>
</evidence>
<evidence type="ECO:0000313" key="3">
    <source>
        <dbReference type="EMBL" id="KAE9048996.1"/>
    </source>
</evidence>
<comment type="caution">
    <text evidence="2">The sequence shown here is derived from an EMBL/GenBank/DDBJ whole genome shotgun (WGS) entry which is preliminary data.</text>
</comment>
<keyword evidence="1" id="KW-0732">Signal</keyword>
<evidence type="ECO:0000313" key="5">
    <source>
        <dbReference type="Proteomes" id="UP000435112"/>
    </source>
</evidence>
<organism evidence="2 5">
    <name type="scientific">Phytophthora rubi</name>
    <dbReference type="NCBI Taxonomy" id="129364"/>
    <lineage>
        <taxon>Eukaryota</taxon>
        <taxon>Sar</taxon>
        <taxon>Stramenopiles</taxon>
        <taxon>Oomycota</taxon>
        <taxon>Peronosporomycetes</taxon>
        <taxon>Peronosporales</taxon>
        <taxon>Peronosporaceae</taxon>
        <taxon>Phytophthora</taxon>
    </lineage>
</organism>
<name>A0A6A3MK13_9STRA</name>
<protein>
    <recommendedName>
        <fullName evidence="6">Ammonium transporter AmtB-like domain-containing protein</fullName>
    </recommendedName>
</protein>
<feature type="chain" id="PRO_5036165160" description="Ammonium transporter AmtB-like domain-containing protein" evidence="1">
    <location>
        <begin position="22"/>
        <end position="67"/>
    </location>
</feature>